<dbReference type="Proteomes" id="UP001228113">
    <property type="component" value="Chromosome"/>
</dbReference>
<evidence type="ECO:0000313" key="1">
    <source>
        <dbReference type="EMBL" id="BDU77970.1"/>
    </source>
</evidence>
<dbReference type="KEGG" id="msea:METESE_29280"/>
<accession>A0AA48H0W2</accession>
<dbReference type="RefSeq" id="WP_243329822.1">
    <property type="nucleotide sequence ID" value="NZ_AP027081.1"/>
</dbReference>
<protein>
    <submittedName>
        <fullName evidence="1">Uncharacterized protein</fullName>
    </submittedName>
</protein>
<keyword evidence="2" id="KW-1185">Reference proteome</keyword>
<dbReference type="EMBL" id="AP027081">
    <property type="protein sequence ID" value="BDU77970.1"/>
    <property type="molecule type" value="Genomic_DNA"/>
</dbReference>
<reference evidence="1" key="1">
    <citation type="journal article" date="2023" name="Int. J. Syst. Evol. Microbiol.">
        <title>Mesoterricola silvestris gen. nov., sp. nov., Mesoterricola sediminis sp. nov., Geothrix oryzae sp. nov., Geothrix edaphica sp. nov., Geothrix rubra sp. nov., and Geothrix limicola sp. nov., six novel members of Acidobacteriota isolated from soils.</title>
        <authorList>
            <person name="Itoh H."/>
            <person name="Sugisawa Y."/>
            <person name="Mise K."/>
            <person name="Xu Z."/>
            <person name="Kuniyasu M."/>
            <person name="Ushijima N."/>
            <person name="Kawano K."/>
            <person name="Kobayashi E."/>
            <person name="Shiratori Y."/>
            <person name="Masuda Y."/>
            <person name="Senoo K."/>
        </authorList>
    </citation>
    <scope>NUCLEOTIDE SEQUENCE</scope>
    <source>
        <strain evidence="1">W786</strain>
    </source>
</reference>
<evidence type="ECO:0000313" key="2">
    <source>
        <dbReference type="Proteomes" id="UP001228113"/>
    </source>
</evidence>
<name>A0AA48H0W2_9BACT</name>
<dbReference type="AlphaFoldDB" id="A0AA48H0W2"/>
<sequence>MEYKVYLRTVDEEEILQDFEPEREDAIVKAIRLRRRGLGEAFVIKDPTGAVVFRVG</sequence>
<gene>
    <name evidence="1" type="ORF">METESE_29280</name>
</gene>
<proteinExistence type="predicted"/>
<organism evidence="1 2">
    <name type="scientific">Mesoterricola sediminis</name>
    <dbReference type="NCBI Taxonomy" id="2927980"/>
    <lineage>
        <taxon>Bacteria</taxon>
        <taxon>Pseudomonadati</taxon>
        <taxon>Acidobacteriota</taxon>
        <taxon>Holophagae</taxon>
        <taxon>Holophagales</taxon>
        <taxon>Holophagaceae</taxon>
        <taxon>Mesoterricola</taxon>
    </lineage>
</organism>